<feature type="active site" evidence="6">
    <location>
        <position position="160"/>
    </location>
</feature>
<dbReference type="GO" id="GO:0005524">
    <property type="term" value="F:ATP binding"/>
    <property type="evidence" value="ECO:0007669"/>
    <property type="project" value="UniProtKB-KW"/>
</dbReference>
<dbReference type="GO" id="GO:0004674">
    <property type="term" value="F:protein serine/threonine kinase activity"/>
    <property type="evidence" value="ECO:0007669"/>
    <property type="project" value="TreeGrafter"/>
</dbReference>
<dbReference type="PANTHER" id="PTHR12450">
    <property type="entry name" value="DENTIN MATRIX PROTEIN 4 PROTEIN FAM20"/>
    <property type="match status" value="1"/>
</dbReference>
<evidence type="ECO:0000256" key="6">
    <source>
        <dbReference type="PIRSR" id="PIRSR624869-1"/>
    </source>
</evidence>
<protein>
    <submittedName>
        <fullName evidence="11">Extracellular serine/threonine protein CG31145</fullName>
    </submittedName>
</protein>
<comment type="similarity">
    <text evidence="2">Belongs to the FAM20 family.</text>
</comment>
<sequence>MNSDEDEEDGNDHDAEINKPSLLGFRRTPPCVGRKVNISEELYPLVEPDLHKTFFISPAGNVCFHGQCTYYCDTSHAICGDPHMLEGSLSIWLPPRNVLERKPIRSPWRRSYNKRRKAAWETDSFYCVNQVKTEPPYNHGRRIYDLMDLHIMDYLTGNMDRHHYDEVQTFGNDSALIHLDNGRGFGRTTYDEDTIILPLLQCCVIRLSTFNRLYSFHTGSKRLSDLMRESMANDTISPVLIEPHLQALDRRIGKILQVIRLCLSANSPDLVFLDDM</sequence>
<feature type="domain" description="FAM20 C-terminal" evidence="10">
    <location>
        <begin position="54"/>
        <end position="269"/>
    </location>
</feature>
<keyword evidence="12" id="KW-1185">Reference proteome</keyword>
<proteinExistence type="inferred from homology"/>
<organism evidence="11 12">
    <name type="scientific">Araneus ventricosus</name>
    <name type="common">Orbweaver spider</name>
    <name type="synonym">Epeira ventricosa</name>
    <dbReference type="NCBI Taxonomy" id="182803"/>
    <lineage>
        <taxon>Eukaryota</taxon>
        <taxon>Metazoa</taxon>
        <taxon>Ecdysozoa</taxon>
        <taxon>Arthropoda</taxon>
        <taxon>Chelicerata</taxon>
        <taxon>Arachnida</taxon>
        <taxon>Araneae</taxon>
        <taxon>Araneomorphae</taxon>
        <taxon>Entelegynae</taxon>
        <taxon>Araneoidea</taxon>
        <taxon>Araneidae</taxon>
        <taxon>Araneus</taxon>
    </lineage>
</organism>
<dbReference type="Proteomes" id="UP000499080">
    <property type="component" value="Unassembled WGS sequence"/>
</dbReference>
<keyword evidence="7" id="KW-0067">ATP-binding</keyword>
<comment type="caution">
    <text evidence="11">The sequence shown here is derived from an EMBL/GenBank/DDBJ whole genome shotgun (WGS) entry which is preliminary data.</text>
</comment>
<evidence type="ECO:0000256" key="8">
    <source>
        <dbReference type="PIRSR" id="PIRSR624869-3"/>
    </source>
</evidence>
<dbReference type="InterPro" id="IPR024869">
    <property type="entry name" value="FAM20"/>
</dbReference>
<keyword evidence="8" id="KW-0464">Manganese</keyword>
<keyword evidence="4" id="KW-1015">Disulfide bond</keyword>
<dbReference type="Pfam" id="PF06702">
    <property type="entry name" value="Fam20C"/>
    <property type="match status" value="1"/>
</dbReference>
<dbReference type="PANTHER" id="PTHR12450:SF22">
    <property type="entry name" value="EXTRACELLULAR SERINE_THREONINE PROTEIN CG31145"/>
    <property type="match status" value="1"/>
</dbReference>
<evidence type="ECO:0000259" key="10">
    <source>
        <dbReference type="Pfam" id="PF06702"/>
    </source>
</evidence>
<dbReference type="AlphaFoldDB" id="A0A4Y2IJ74"/>
<name>A0A4Y2IJ74_ARAVE</name>
<feature type="compositionally biased region" description="Acidic residues" evidence="9">
    <location>
        <begin position="1"/>
        <end position="11"/>
    </location>
</feature>
<gene>
    <name evidence="11" type="primary">CG31145_6</name>
    <name evidence="11" type="ORF">AVEN_15480_2</name>
</gene>
<dbReference type="CDD" id="cd10314">
    <property type="entry name" value="FAM20_C"/>
    <property type="match status" value="1"/>
</dbReference>
<evidence type="ECO:0000313" key="11">
    <source>
        <dbReference type="EMBL" id="GBM77006.1"/>
    </source>
</evidence>
<feature type="region of interest" description="Disordered" evidence="9">
    <location>
        <begin position="1"/>
        <end position="22"/>
    </location>
</feature>
<evidence type="ECO:0000256" key="5">
    <source>
        <dbReference type="ARBA" id="ARBA00023180"/>
    </source>
</evidence>
<keyword evidence="8" id="KW-0479">Metal-binding</keyword>
<comment type="cofactor">
    <cofactor evidence="8">
        <name>Mn(2+)</name>
        <dbReference type="ChEBI" id="CHEBI:29035"/>
    </cofactor>
</comment>
<feature type="binding site" evidence="8">
    <location>
        <position position="180"/>
    </location>
    <ligand>
        <name>Mn(2+)</name>
        <dbReference type="ChEBI" id="CHEBI:29035"/>
    </ligand>
</feature>
<accession>A0A4Y2IJ74</accession>
<evidence type="ECO:0000256" key="9">
    <source>
        <dbReference type="SAM" id="MobiDB-lite"/>
    </source>
</evidence>
<dbReference type="GO" id="GO:0005794">
    <property type="term" value="C:Golgi apparatus"/>
    <property type="evidence" value="ECO:0007669"/>
    <property type="project" value="UniProtKB-SubCell"/>
</dbReference>
<reference evidence="11 12" key="1">
    <citation type="journal article" date="2019" name="Sci. Rep.">
        <title>Orb-weaving spider Araneus ventricosus genome elucidates the spidroin gene catalogue.</title>
        <authorList>
            <person name="Kono N."/>
            <person name="Nakamura H."/>
            <person name="Ohtoshi R."/>
            <person name="Moran D.A.P."/>
            <person name="Shinohara A."/>
            <person name="Yoshida Y."/>
            <person name="Fujiwara M."/>
            <person name="Mori M."/>
            <person name="Tomita M."/>
            <person name="Arakawa K."/>
        </authorList>
    </citation>
    <scope>NUCLEOTIDE SEQUENCE [LARGE SCALE GENOMIC DNA]</scope>
</reference>
<keyword evidence="7" id="KW-0547">Nucleotide-binding</keyword>
<feature type="binding site" evidence="7">
    <location>
        <begin position="90"/>
        <end position="93"/>
    </location>
    <ligand>
        <name>ATP</name>
        <dbReference type="ChEBI" id="CHEBI:30616"/>
    </ligand>
</feature>
<evidence type="ECO:0000256" key="2">
    <source>
        <dbReference type="ARBA" id="ARBA00006557"/>
    </source>
</evidence>
<feature type="binding site" evidence="7">
    <location>
        <position position="180"/>
    </location>
    <ligand>
        <name>ATP</name>
        <dbReference type="ChEBI" id="CHEBI:30616"/>
    </ligand>
</feature>
<dbReference type="InterPro" id="IPR009581">
    <property type="entry name" value="FAM20_C"/>
</dbReference>
<evidence type="ECO:0000256" key="4">
    <source>
        <dbReference type="ARBA" id="ARBA00023157"/>
    </source>
</evidence>
<dbReference type="GO" id="GO:0046872">
    <property type="term" value="F:metal ion binding"/>
    <property type="evidence" value="ECO:0007669"/>
    <property type="project" value="UniProtKB-KW"/>
</dbReference>
<evidence type="ECO:0000313" key="12">
    <source>
        <dbReference type="Proteomes" id="UP000499080"/>
    </source>
</evidence>
<evidence type="ECO:0000256" key="7">
    <source>
        <dbReference type="PIRSR" id="PIRSR624869-2"/>
    </source>
</evidence>
<comment type="subcellular location">
    <subcellularLocation>
        <location evidence="1">Golgi apparatus</location>
    </subcellularLocation>
</comment>
<evidence type="ECO:0000256" key="1">
    <source>
        <dbReference type="ARBA" id="ARBA00004555"/>
    </source>
</evidence>
<evidence type="ECO:0000256" key="3">
    <source>
        <dbReference type="ARBA" id="ARBA00023034"/>
    </source>
</evidence>
<keyword evidence="5" id="KW-0325">Glycoprotein</keyword>
<keyword evidence="3" id="KW-0333">Golgi apparatus</keyword>
<dbReference type="EMBL" id="BGPR01002657">
    <property type="protein sequence ID" value="GBM77006.1"/>
    <property type="molecule type" value="Genomic_DNA"/>
</dbReference>
<dbReference type="OrthoDB" id="8583677at2759"/>